<proteinExistence type="predicted"/>
<evidence type="ECO:0000256" key="2">
    <source>
        <dbReference type="ARBA" id="ARBA00022448"/>
    </source>
</evidence>
<dbReference type="PANTHER" id="PTHR23505:SF79">
    <property type="entry name" value="PROTEIN SPINSTER"/>
    <property type="match status" value="1"/>
</dbReference>
<organism evidence="8 9">
    <name type="scientific">Steroidobacter agaridevorans</name>
    <dbReference type="NCBI Taxonomy" id="2695856"/>
    <lineage>
        <taxon>Bacteria</taxon>
        <taxon>Pseudomonadati</taxon>
        <taxon>Pseudomonadota</taxon>
        <taxon>Gammaproteobacteria</taxon>
        <taxon>Steroidobacterales</taxon>
        <taxon>Steroidobacteraceae</taxon>
        <taxon>Steroidobacter</taxon>
    </lineage>
</organism>
<keyword evidence="2" id="KW-0813">Transport</keyword>
<feature type="transmembrane region" description="Helical" evidence="6">
    <location>
        <begin position="352"/>
        <end position="371"/>
    </location>
</feature>
<feature type="domain" description="Major facilitator superfamily (MFS) profile" evidence="7">
    <location>
        <begin position="28"/>
        <end position="450"/>
    </location>
</feature>
<dbReference type="InterPro" id="IPR036259">
    <property type="entry name" value="MFS_trans_sf"/>
</dbReference>
<feature type="transmembrane region" description="Helical" evidence="6">
    <location>
        <begin position="95"/>
        <end position="113"/>
    </location>
</feature>
<evidence type="ECO:0000256" key="1">
    <source>
        <dbReference type="ARBA" id="ARBA00004141"/>
    </source>
</evidence>
<feature type="transmembrane region" description="Helical" evidence="6">
    <location>
        <begin position="392"/>
        <end position="413"/>
    </location>
</feature>
<dbReference type="PROSITE" id="PS50850">
    <property type="entry name" value="MFS"/>
    <property type="match status" value="1"/>
</dbReference>
<dbReference type="Proteomes" id="UP000445000">
    <property type="component" value="Unassembled WGS sequence"/>
</dbReference>
<feature type="transmembrane region" description="Helical" evidence="6">
    <location>
        <begin position="327"/>
        <end position="346"/>
    </location>
</feature>
<evidence type="ECO:0000256" key="6">
    <source>
        <dbReference type="SAM" id="Phobius"/>
    </source>
</evidence>
<keyword evidence="4 6" id="KW-1133">Transmembrane helix</keyword>
<evidence type="ECO:0000259" key="7">
    <source>
        <dbReference type="PROSITE" id="PS50850"/>
    </source>
</evidence>
<reference evidence="9" key="1">
    <citation type="submission" date="2020-01" db="EMBL/GenBank/DDBJ databases">
        <title>'Steroidobacter agaridevorans' sp. nov., agar-degrading bacteria isolated from rhizosphere soils.</title>
        <authorList>
            <person name="Ikenaga M."/>
            <person name="Kataoka M."/>
            <person name="Murouchi A."/>
            <person name="Katsuragi S."/>
            <person name="Sakai M."/>
        </authorList>
    </citation>
    <scope>NUCLEOTIDE SEQUENCE [LARGE SCALE GENOMIC DNA]</scope>
    <source>
        <strain evidence="9">YU21-B</strain>
    </source>
</reference>
<dbReference type="SUPFAM" id="SSF103473">
    <property type="entry name" value="MFS general substrate transporter"/>
    <property type="match status" value="1"/>
</dbReference>
<evidence type="ECO:0000313" key="8">
    <source>
        <dbReference type="EMBL" id="GFE81436.1"/>
    </source>
</evidence>
<comment type="subcellular location">
    <subcellularLocation>
        <location evidence="1">Membrane</location>
        <topology evidence="1">Multi-pass membrane protein</topology>
    </subcellularLocation>
</comment>
<feature type="transmembrane region" description="Helical" evidence="6">
    <location>
        <begin position="156"/>
        <end position="179"/>
    </location>
</feature>
<comment type="caution">
    <text evidence="8">The sequence shown here is derived from an EMBL/GenBank/DDBJ whole genome shotgun (WGS) entry which is preliminary data.</text>
</comment>
<feature type="transmembrane region" description="Helical" evidence="6">
    <location>
        <begin position="257"/>
        <end position="279"/>
    </location>
</feature>
<dbReference type="PANTHER" id="PTHR23505">
    <property type="entry name" value="SPINSTER"/>
    <property type="match status" value="1"/>
</dbReference>
<dbReference type="AlphaFoldDB" id="A0A829YFS0"/>
<gene>
    <name evidence="8" type="ORF">GCM10011487_34360</name>
</gene>
<dbReference type="EMBL" id="BLJN01000003">
    <property type="protein sequence ID" value="GFE81436.1"/>
    <property type="molecule type" value="Genomic_DNA"/>
</dbReference>
<keyword evidence="3 6" id="KW-0812">Transmembrane</keyword>
<sequence>MNTQDPAATPPAFAGAVPYPASAQAWYLVFVLLLFYIFSFIDRQIISLLVEPIKRDLQVTDTQIGLLQGFAFALFYTFFGIPIGRLADRMNRKSIVAAGIVAWSLMATFCGLAKNWVQLCLARAGVGVGEAALSPAAYSMISDAFPREKQGRAFSVYNMGIAIGAGIAMLVGGLVVAAISGEGKTFTLPLLGEVRAWQFVFIVTGAPGLLLPLLLLGVREPARRGLMKIQSASGEDFGQKVPFREVLKFLVKHGNFYSLHFIALAMLAMIGYSVGAWLPTVIARTYGVQPAQVGIVIGLSTIFINTTGILLAGKLCDFWAARGQTDAPIKVCLVVALATLITSSLTPFMPSFAIACVAICVAGLPFHGYVAMGPMAVNQVTPNQMRAQISSVYLFTINLIGMGVGPALVPFISDYILKDPAQIRWGLAIVVVVGSSIAATLLWLARPLYREKIAATANWH</sequence>
<dbReference type="InterPro" id="IPR020846">
    <property type="entry name" value="MFS_dom"/>
</dbReference>
<feature type="transmembrane region" description="Helical" evidence="6">
    <location>
        <begin position="425"/>
        <end position="445"/>
    </location>
</feature>
<dbReference type="GO" id="GO:0016020">
    <property type="term" value="C:membrane"/>
    <property type="evidence" value="ECO:0007669"/>
    <property type="project" value="UniProtKB-SubCell"/>
</dbReference>
<keyword evidence="5 6" id="KW-0472">Membrane</keyword>
<evidence type="ECO:0000256" key="4">
    <source>
        <dbReference type="ARBA" id="ARBA00022989"/>
    </source>
</evidence>
<feature type="transmembrane region" description="Helical" evidence="6">
    <location>
        <begin position="25"/>
        <end position="43"/>
    </location>
</feature>
<accession>A0A829YFS0</accession>
<evidence type="ECO:0000256" key="5">
    <source>
        <dbReference type="ARBA" id="ARBA00023136"/>
    </source>
</evidence>
<dbReference type="Gene3D" id="1.20.1250.20">
    <property type="entry name" value="MFS general substrate transporter like domains"/>
    <property type="match status" value="2"/>
</dbReference>
<protein>
    <submittedName>
        <fullName evidence="8">MFS transporter</fullName>
    </submittedName>
</protein>
<name>A0A829YFS0_9GAMM</name>
<evidence type="ECO:0000256" key="3">
    <source>
        <dbReference type="ARBA" id="ARBA00022692"/>
    </source>
</evidence>
<dbReference type="RefSeq" id="WP_161813086.1">
    <property type="nucleotide sequence ID" value="NZ_BLJN01000003.1"/>
</dbReference>
<dbReference type="GO" id="GO:0022857">
    <property type="term" value="F:transmembrane transporter activity"/>
    <property type="evidence" value="ECO:0007669"/>
    <property type="project" value="InterPro"/>
</dbReference>
<feature type="transmembrane region" description="Helical" evidence="6">
    <location>
        <begin position="199"/>
        <end position="218"/>
    </location>
</feature>
<dbReference type="InterPro" id="IPR011701">
    <property type="entry name" value="MFS"/>
</dbReference>
<keyword evidence="9" id="KW-1185">Reference proteome</keyword>
<dbReference type="InterPro" id="IPR044770">
    <property type="entry name" value="MFS_spinster-like"/>
</dbReference>
<feature type="transmembrane region" description="Helical" evidence="6">
    <location>
        <begin position="291"/>
        <end position="315"/>
    </location>
</feature>
<evidence type="ECO:0000313" key="9">
    <source>
        <dbReference type="Proteomes" id="UP000445000"/>
    </source>
</evidence>
<dbReference type="CDD" id="cd17328">
    <property type="entry name" value="MFS_spinster_like"/>
    <property type="match status" value="1"/>
</dbReference>
<feature type="transmembrane region" description="Helical" evidence="6">
    <location>
        <begin position="64"/>
        <end position="83"/>
    </location>
</feature>
<dbReference type="Pfam" id="PF07690">
    <property type="entry name" value="MFS_1"/>
    <property type="match status" value="1"/>
</dbReference>